<feature type="signal peptide" evidence="3">
    <location>
        <begin position="1"/>
        <end position="17"/>
    </location>
</feature>
<feature type="region of interest" description="Disordered" evidence="2">
    <location>
        <begin position="592"/>
        <end position="614"/>
    </location>
</feature>
<reference evidence="5 6" key="1">
    <citation type="submission" date="2006-12" db="EMBL/GenBank/DDBJ databases">
        <title>Complete sequence of Acidovorax avenae subsp. citrulli AAC00-1.</title>
        <authorList>
            <consortium name="US DOE Joint Genome Institute"/>
            <person name="Copeland A."/>
            <person name="Lucas S."/>
            <person name="Lapidus A."/>
            <person name="Barry K."/>
            <person name="Detter J.C."/>
            <person name="Glavina del Rio T."/>
            <person name="Dalin E."/>
            <person name="Tice H."/>
            <person name="Pitluck S."/>
            <person name="Kiss H."/>
            <person name="Brettin T."/>
            <person name="Bruce D."/>
            <person name="Han C."/>
            <person name="Tapia R."/>
            <person name="Gilna P."/>
            <person name="Schmutz J."/>
            <person name="Larimer F."/>
            <person name="Land M."/>
            <person name="Hauser L."/>
            <person name="Kyrpides N."/>
            <person name="Kim E."/>
            <person name="Stahl D."/>
            <person name="Richardson P."/>
        </authorList>
    </citation>
    <scope>NUCLEOTIDE SEQUENCE [LARGE SCALE GENOMIC DNA]</scope>
    <source>
        <strain evidence="5 6">AAC00-1</strain>
    </source>
</reference>
<keyword evidence="3" id="KW-0732">Signal</keyword>
<evidence type="ECO:0000313" key="5">
    <source>
        <dbReference type="EMBL" id="ABM31599.1"/>
    </source>
</evidence>
<dbReference type="PROSITE" id="PS51127">
    <property type="entry name" value="BIG1"/>
    <property type="match status" value="3"/>
</dbReference>
<feature type="chain" id="PRO_5002637826" evidence="3">
    <location>
        <begin position="18"/>
        <end position="614"/>
    </location>
</feature>
<dbReference type="SUPFAM" id="SSF49373">
    <property type="entry name" value="Invasin/intimin cell-adhesion fragments"/>
    <property type="match status" value="4"/>
</dbReference>
<dbReference type="KEGG" id="aav:Aave_1001"/>
<dbReference type="STRING" id="397945.Aave_1001"/>
<dbReference type="Gene3D" id="2.60.40.10">
    <property type="entry name" value="Immunoglobulins"/>
    <property type="match status" value="5"/>
</dbReference>
<dbReference type="SMART" id="SM00634">
    <property type="entry name" value="BID_1"/>
    <property type="match status" value="3"/>
</dbReference>
<evidence type="ECO:0000259" key="4">
    <source>
        <dbReference type="PROSITE" id="PS51127"/>
    </source>
</evidence>
<dbReference type="eggNOG" id="COG2373">
    <property type="taxonomic scope" value="Bacteria"/>
</dbReference>
<evidence type="ECO:0000256" key="1">
    <source>
        <dbReference type="ARBA" id="ARBA00010116"/>
    </source>
</evidence>
<dbReference type="AlphaFoldDB" id="A1TKW1"/>
<proteinExistence type="inferred from homology"/>
<dbReference type="Proteomes" id="UP000002596">
    <property type="component" value="Chromosome"/>
</dbReference>
<evidence type="ECO:0000256" key="2">
    <source>
        <dbReference type="SAM" id="MobiDB-lite"/>
    </source>
</evidence>
<evidence type="ECO:0000256" key="3">
    <source>
        <dbReference type="SAM" id="SignalP"/>
    </source>
</evidence>
<dbReference type="InterPro" id="IPR008964">
    <property type="entry name" value="Invasin/intimin_cell_adhesion"/>
</dbReference>
<dbReference type="InterPro" id="IPR003344">
    <property type="entry name" value="Big_1_dom"/>
</dbReference>
<dbReference type="EMBL" id="CP000512">
    <property type="protein sequence ID" value="ABM31599.1"/>
    <property type="molecule type" value="Genomic_DNA"/>
</dbReference>
<dbReference type="HOGENOM" id="CLU_017153_0_0_4"/>
<accession>A1TKW1</accession>
<feature type="domain" description="Big-1" evidence="4">
    <location>
        <begin position="45"/>
        <end position="135"/>
    </location>
</feature>
<dbReference type="Pfam" id="PF02369">
    <property type="entry name" value="Big_1"/>
    <property type="match status" value="1"/>
</dbReference>
<dbReference type="OrthoDB" id="8697973at2"/>
<evidence type="ECO:0000313" key="6">
    <source>
        <dbReference type="Proteomes" id="UP000002596"/>
    </source>
</evidence>
<feature type="domain" description="Big-1" evidence="4">
    <location>
        <begin position="224"/>
        <end position="318"/>
    </location>
</feature>
<dbReference type="PROSITE" id="PS51257">
    <property type="entry name" value="PROKAR_LIPOPROTEIN"/>
    <property type="match status" value="1"/>
</dbReference>
<sequence>MKALMRAIALTLAATLAACGGGGGSGGSSGGGSGGGTTTPNVASIEVLTSATTLASADATGVTVTAVLKDAANNAIASKPVTFSASSGTLASAAASTGADGRATATLTAGTDRSNRDIVVTVASGSVTQKATIPVSGTTLTASGATSMLTGATTNFAVSLRDSGGAALPGVAVTASSSLGNAVTASSATTDTNGSVTLAYAATRSGTDTLTIQGAGASQALTINVSSVNFAFSAPAANTEVEVNSTRTVTVRYLSGNAGVAGKVISFGTTRGTVTPTQAVTDANGSATVQVTSPSVGIATVSARVDDNAITTLPLNFVASTPATLVLQTSSAALAPNPAGSSTSQVQLRATVRDAAGNAVKGKTVFFTVVQDLSGGAIKTGTAVTDANGLATDVFVAGATSTAANGVQIRASVANTNISAVSSLTVSNQALFISIAANNQIEKLTTTYRNTFSVQVTDATGAPVANQNVALSYWAPLYGKGTLLFDKTNNVWTYRDNPPAFCFNEDANRNGILDPGEDRDGNGRLSPGLPAAIAPASVTTDATGSATFTLTFGQQYANWLQIELAARAIVAGTESSTFFSFFTGAPSSDMTNAQVPPASQVSPFGSINNCADPN</sequence>
<comment type="similarity">
    <text evidence="1">Belongs to the intimin/invasin family.</text>
</comment>
<dbReference type="InterPro" id="IPR013783">
    <property type="entry name" value="Ig-like_fold"/>
</dbReference>
<organism evidence="5 6">
    <name type="scientific">Paracidovorax citrulli (strain AAC00-1)</name>
    <name type="common">Acidovorax citrulli</name>
    <dbReference type="NCBI Taxonomy" id="397945"/>
    <lineage>
        <taxon>Bacteria</taxon>
        <taxon>Pseudomonadati</taxon>
        <taxon>Pseudomonadota</taxon>
        <taxon>Betaproteobacteria</taxon>
        <taxon>Burkholderiales</taxon>
        <taxon>Comamonadaceae</taxon>
        <taxon>Paracidovorax</taxon>
    </lineage>
</organism>
<protein>
    <submittedName>
        <fullName evidence="5">Ig domain protein, group 1 domain protein</fullName>
    </submittedName>
</protein>
<feature type="domain" description="Big-1" evidence="4">
    <location>
        <begin position="323"/>
        <end position="429"/>
    </location>
</feature>
<gene>
    <name evidence="5" type="ordered locus">Aave_1001</name>
</gene>
<name>A1TKW1_PARC0</name>